<accession>A0AAN9MWM2</accession>
<comment type="caution">
    <text evidence="3">The sequence shown here is derived from an EMBL/GenBank/DDBJ whole genome shotgun (WGS) entry which is preliminary data.</text>
</comment>
<dbReference type="PANTHER" id="PTHR37206">
    <property type="entry name" value="TRANSMEMBRANE PROTEIN"/>
    <property type="match status" value="1"/>
</dbReference>
<sequence>MEYTEDMDEWQQIQQQHQSLETSGWNMVVINQNYLQVEVQGDQSSSTNQNYPPSPTHHQGSLQIVPTTITEPQHGISSPSPASNSMSEEEEMPPPPASAASGWRVRVANEGKKLLKLRLGAMRDRVAGVVSKVSNWTMCAGAFWSFTYVNGAAVAVVVVLVSLVYVGIRRRRRGRIGRKSVVDHWGYLLREKDEKISQLSLQIAQLNEVLSARRKVLVHRINH</sequence>
<dbReference type="EMBL" id="JAYMYQ010000001">
    <property type="protein sequence ID" value="KAK7362395.1"/>
    <property type="molecule type" value="Genomic_DNA"/>
</dbReference>
<feature type="region of interest" description="Disordered" evidence="1">
    <location>
        <begin position="40"/>
        <end position="103"/>
    </location>
</feature>
<dbReference type="Proteomes" id="UP001367508">
    <property type="component" value="Unassembled WGS sequence"/>
</dbReference>
<reference evidence="3 4" key="1">
    <citation type="submission" date="2024-01" db="EMBL/GenBank/DDBJ databases">
        <title>The genomes of 5 underutilized Papilionoideae crops provide insights into root nodulation and disease resistanc.</title>
        <authorList>
            <person name="Jiang F."/>
        </authorList>
    </citation>
    <scope>NUCLEOTIDE SEQUENCE [LARGE SCALE GENOMIC DNA]</scope>
    <source>
        <strain evidence="3">LVBAO_FW01</strain>
        <tissue evidence="3">Leaves</tissue>
    </source>
</reference>
<proteinExistence type="predicted"/>
<evidence type="ECO:0000313" key="3">
    <source>
        <dbReference type="EMBL" id="KAK7362395.1"/>
    </source>
</evidence>
<organism evidence="3 4">
    <name type="scientific">Canavalia gladiata</name>
    <name type="common">Sword bean</name>
    <name type="synonym">Dolichos gladiatus</name>
    <dbReference type="NCBI Taxonomy" id="3824"/>
    <lineage>
        <taxon>Eukaryota</taxon>
        <taxon>Viridiplantae</taxon>
        <taxon>Streptophyta</taxon>
        <taxon>Embryophyta</taxon>
        <taxon>Tracheophyta</taxon>
        <taxon>Spermatophyta</taxon>
        <taxon>Magnoliopsida</taxon>
        <taxon>eudicotyledons</taxon>
        <taxon>Gunneridae</taxon>
        <taxon>Pentapetalae</taxon>
        <taxon>rosids</taxon>
        <taxon>fabids</taxon>
        <taxon>Fabales</taxon>
        <taxon>Fabaceae</taxon>
        <taxon>Papilionoideae</taxon>
        <taxon>50 kb inversion clade</taxon>
        <taxon>NPAAA clade</taxon>
        <taxon>indigoferoid/millettioid clade</taxon>
        <taxon>Phaseoleae</taxon>
        <taxon>Canavalia</taxon>
    </lineage>
</organism>
<feature type="compositionally biased region" description="Polar residues" evidence="1">
    <location>
        <begin position="40"/>
        <end position="71"/>
    </location>
</feature>
<keyword evidence="2" id="KW-1133">Transmembrane helix</keyword>
<keyword evidence="4" id="KW-1185">Reference proteome</keyword>
<name>A0AAN9MWM2_CANGL</name>
<evidence type="ECO:0000313" key="4">
    <source>
        <dbReference type="Proteomes" id="UP001367508"/>
    </source>
</evidence>
<evidence type="ECO:0000256" key="2">
    <source>
        <dbReference type="SAM" id="Phobius"/>
    </source>
</evidence>
<feature type="transmembrane region" description="Helical" evidence="2">
    <location>
        <begin position="142"/>
        <end position="168"/>
    </location>
</feature>
<keyword evidence="2" id="KW-0472">Membrane</keyword>
<evidence type="ECO:0000256" key="1">
    <source>
        <dbReference type="SAM" id="MobiDB-lite"/>
    </source>
</evidence>
<protein>
    <submittedName>
        <fullName evidence="3">Uncharacterized protein</fullName>
    </submittedName>
</protein>
<dbReference type="PANTHER" id="PTHR37206:SF4">
    <property type="entry name" value="TRANSMEMBRANE PROTEIN"/>
    <property type="match status" value="1"/>
</dbReference>
<keyword evidence="2" id="KW-0812">Transmembrane</keyword>
<feature type="compositionally biased region" description="Low complexity" evidence="1">
    <location>
        <begin position="77"/>
        <end position="86"/>
    </location>
</feature>
<gene>
    <name evidence="3" type="ORF">VNO77_04506</name>
</gene>
<dbReference type="AlphaFoldDB" id="A0AAN9MWM2"/>